<proteinExistence type="predicted"/>
<evidence type="ECO:0008006" key="3">
    <source>
        <dbReference type="Google" id="ProtNLM"/>
    </source>
</evidence>
<dbReference type="Proteomes" id="UP000627838">
    <property type="component" value="Unassembled WGS sequence"/>
</dbReference>
<gene>
    <name evidence="1" type="ORF">H4W34_002087</name>
</gene>
<evidence type="ECO:0000313" key="1">
    <source>
        <dbReference type="EMBL" id="MBE1532254.1"/>
    </source>
</evidence>
<reference evidence="1 2" key="1">
    <citation type="submission" date="2020-10" db="EMBL/GenBank/DDBJ databases">
        <title>Sequencing the genomes of 1000 actinobacteria strains.</title>
        <authorList>
            <person name="Klenk H.-P."/>
        </authorList>
    </citation>
    <scope>NUCLEOTIDE SEQUENCE [LARGE SCALE GENOMIC DNA]</scope>
    <source>
        <strain evidence="1 2">DSM 46744</strain>
    </source>
</reference>
<accession>A0ABR9JNV8</accession>
<sequence length="44" mass="5335">MTERERRALLRRRPDVRSWRDLLETAKEEYERSADADEEELVAS</sequence>
<comment type="caution">
    <text evidence="1">The sequence shown here is derived from an EMBL/GenBank/DDBJ whole genome shotgun (WGS) entry which is preliminary data.</text>
</comment>
<evidence type="ECO:0000313" key="2">
    <source>
        <dbReference type="Proteomes" id="UP000627838"/>
    </source>
</evidence>
<keyword evidence="2" id="KW-1185">Reference proteome</keyword>
<dbReference type="EMBL" id="JADBDZ010000001">
    <property type="protein sequence ID" value="MBE1532254.1"/>
    <property type="molecule type" value="Genomic_DNA"/>
</dbReference>
<protein>
    <recommendedName>
        <fullName evidence="3">WhiB family transcriptional regulator</fullName>
    </recommendedName>
</protein>
<organism evidence="1 2">
    <name type="scientific">Actinomadura algeriensis</name>
    <dbReference type="NCBI Taxonomy" id="1679523"/>
    <lineage>
        <taxon>Bacteria</taxon>
        <taxon>Bacillati</taxon>
        <taxon>Actinomycetota</taxon>
        <taxon>Actinomycetes</taxon>
        <taxon>Streptosporangiales</taxon>
        <taxon>Thermomonosporaceae</taxon>
        <taxon>Actinomadura</taxon>
    </lineage>
</organism>
<name>A0ABR9JNV8_9ACTN</name>